<sequence length="287" mass="34266">MNSNILMIIGMHRSGTSLITQWVHRCGLHVGDRLLIENVGNEDGHFEDEDFLELHTKFLLKRKVCSDGFIDTSPSQLTKVELQRMKALVYAKSKGNLQWGWKEPRTCLFLSEYRALIPDAFCLIVTRGYNDTVNSLVVREHRSHEERFQTKRGLSRLKWKLYKRKSLEYFFETRAELYLKTWIHYNEQILNHVSTLPAGRYLFVQYEDLFQNDEAYFDHLIKEWNFSLKYIPFRSVFKRSLLSDTRNIEGYIRDQQLLDKAKQVEYLCRSFCDFFQVRIPEIKVLQK</sequence>
<evidence type="ECO:0000313" key="1">
    <source>
        <dbReference type="EMBL" id="MCU7548677.1"/>
    </source>
</evidence>
<reference evidence="1" key="2">
    <citation type="submission" date="2023-04" db="EMBL/GenBank/DDBJ databases">
        <title>Paracnuella aquatica gen. nov., sp. nov., a member of the family Chitinophagaceae isolated from a hot spring.</title>
        <authorList>
            <person name="Wang C."/>
        </authorList>
    </citation>
    <scope>NUCLEOTIDE SEQUENCE</scope>
    <source>
        <strain evidence="1">LB-8</strain>
    </source>
</reference>
<organism evidence="1 2">
    <name type="scientific">Paraflavisolibacter caeni</name>
    <dbReference type="NCBI Taxonomy" id="2982496"/>
    <lineage>
        <taxon>Bacteria</taxon>
        <taxon>Pseudomonadati</taxon>
        <taxon>Bacteroidota</taxon>
        <taxon>Chitinophagia</taxon>
        <taxon>Chitinophagales</taxon>
        <taxon>Chitinophagaceae</taxon>
        <taxon>Paraflavisolibacter</taxon>
    </lineage>
</organism>
<dbReference type="Pfam" id="PF13469">
    <property type="entry name" value="Sulfotransfer_3"/>
    <property type="match status" value="1"/>
</dbReference>
<dbReference type="SUPFAM" id="SSF52540">
    <property type="entry name" value="P-loop containing nucleoside triphosphate hydrolases"/>
    <property type="match status" value="1"/>
</dbReference>
<dbReference type="RefSeq" id="WP_279296121.1">
    <property type="nucleotide sequence ID" value="NZ_JAOTIF010000002.1"/>
</dbReference>
<accession>A0A9X3BGZ4</accession>
<protein>
    <submittedName>
        <fullName evidence="1">Sulfotransferase</fullName>
    </submittedName>
</protein>
<dbReference type="InterPro" id="IPR027417">
    <property type="entry name" value="P-loop_NTPase"/>
</dbReference>
<name>A0A9X3BGZ4_9BACT</name>
<gene>
    <name evidence="1" type="ORF">OCK74_06085</name>
</gene>
<dbReference type="AlphaFoldDB" id="A0A9X3BGZ4"/>
<dbReference type="EMBL" id="JAOTIF010000002">
    <property type="protein sequence ID" value="MCU7548677.1"/>
    <property type="molecule type" value="Genomic_DNA"/>
</dbReference>
<dbReference type="Gene3D" id="3.40.50.300">
    <property type="entry name" value="P-loop containing nucleotide triphosphate hydrolases"/>
    <property type="match status" value="1"/>
</dbReference>
<proteinExistence type="predicted"/>
<keyword evidence="2" id="KW-1185">Reference proteome</keyword>
<comment type="caution">
    <text evidence="1">The sequence shown here is derived from an EMBL/GenBank/DDBJ whole genome shotgun (WGS) entry which is preliminary data.</text>
</comment>
<dbReference type="Proteomes" id="UP001155483">
    <property type="component" value="Unassembled WGS sequence"/>
</dbReference>
<reference evidence="1" key="1">
    <citation type="submission" date="2022-09" db="EMBL/GenBank/DDBJ databases">
        <authorList>
            <person name="Yuan C."/>
            <person name="Ke Z."/>
        </authorList>
    </citation>
    <scope>NUCLEOTIDE SEQUENCE</scope>
    <source>
        <strain evidence="1">LB-8</strain>
    </source>
</reference>
<evidence type="ECO:0000313" key="2">
    <source>
        <dbReference type="Proteomes" id="UP001155483"/>
    </source>
</evidence>